<dbReference type="PROSITE" id="PS51371">
    <property type="entry name" value="CBS"/>
    <property type="match status" value="2"/>
</dbReference>
<dbReference type="PANTHER" id="PTHR43080">
    <property type="entry name" value="CBS DOMAIN-CONTAINING PROTEIN CBSX3, MITOCHONDRIAL"/>
    <property type="match status" value="1"/>
</dbReference>
<dbReference type="InterPro" id="IPR000644">
    <property type="entry name" value="CBS_dom"/>
</dbReference>
<gene>
    <name evidence="4" type="ORF">GNP35_02400</name>
</gene>
<dbReference type="InterPro" id="IPR051257">
    <property type="entry name" value="Diverse_CBS-Domain"/>
</dbReference>
<evidence type="ECO:0000313" key="5">
    <source>
        <dbReference type="Proteomes" id="UP000439994"/>
    </source>
</evidence>
<dbReference type="Gene3D" id="3.10.580.10">
    <property type="entry name" value="CBS-domain"/>
    <property type="match status" value="1"/>
</dbReference>
<feature type="domain" description="CBS" evidence="3">
    <location>
        <begin position="81"/>
        <end position="136"/>
    </location>
</feature>
<dbReference type="Pfam" id="PF00571">
    <property type="entry name" value="CBS"/>
    <property type="match status" value="2"/>
</dbReference>
<keyword evidence="1 2" id="KW-0129">CBS domain</keyword>
<dbReference type="PANTHER" id="PTHR43080:SF2">
    <property type="entry name" value="CBS DOMAIN-CONTAINING PROTEIN"/>
    <property type="match status" value="1"/>
</dbReference>
<name>A0A6N8F7R3_9GAMM</name>
<keyword evidence="5" id="KW-1185">Reference proteome</keyword>
<dbReference type="AlphaFoldDB" id="A0A6N8F7R3"/>
<dbReference type="EMBL" id="WOCD01000001">
    <property type="protein sequence ID" value="MUH71449.1"/>
    <property type="molecule type" value="Genomic_DNA"/>
</dbReference>
<dbReference type="OrthoDB" id="9794094at2"/>
<comment type="caution">
    <text evidence="4">The sequence shown here is derived from an EMBL/GenBank/DDBJ whole genome shotgun (WGS) entry which is preliminary data.</text>
</comment>
<dbReference type="SUPFAM" id="SSF54631">
    <property type="entry name" value="CBS-domain pair"/>
    <property type="match status" value="1"/>
</dbReference>
<organism evidence="4 5">
    <name type="scientific">Psychrosphaera haliotis</name>
    <dbReference type="NCBI Taxonomy" id="555083"/>
    <lineage>
        <taxon>Bacteria</taxon>
        <taxon>Pseudomonadati</taxon>
        <taxon>Pseudomonadota</taxon>
        <taxon>Gammaproteobacteria</taxon>
        <taxon>Alteromonadales</taxon>
        <taxon>Pseudoalteromonadaceae</taxon>
        <taxon>Psychrosphaera</taxon>
    </lineage>
</organism>
<dbReference type="CDD" id="cd04584">
    <property type="entry name" value="CBS_pair_AcuB_like"/>
    <property type="match status" value="1"/>
</dbReference>
<proteinExistence type="predicted"/>
<feature type="domain" description="CBS" evidence="3">
    <location>
        <begin position="7"/>
        <end position="64"/>
    </location>
</feature>
<evidence type="ECO:0000259" key="3">
    <source>
        <dbReference type="PROSITE" id="PS51371"/>
    </source>
</evidence>
<sequence>MIIEDIMTKPVVTVGLDDSLSLANEIFNQTQFHHLLVVEEQKLLGVLSDRDVLKALSPNIGTASEKMQDLATLNKRVHQIMSRDPICLKSTDRVKRVVEIFDENRISCIPIVNDNWTPVGIVTWRDIIKAIRGKYK</sequence>
<accession>A0A6N8F7R3</accession>
<evidence type="ECO:0000313" key="4">
    <source>
        <dbReference type="EMBL" id="MUH71449.1"/>
    </source>
</evidence>
<dbReference type="InterPro" id="IPR046342">
    <property type="entry name" value="CBS_dom_sf"/>
</dbReference>
<dbReference type="SMART" id="SM00116">
    <property type="entry name" value="CBS"/>
    <property type="match status" value="2"/>
</dbReference>
<evidence type="ECO:0000256" key="2">
    <source>
        <dbReference type="PROSITE-ProRule" id="PRU00703"/>
    </source>
</evidence>
<reference evidence="4 5" key="1">
    <citation type="submission" date="2019-11" db="EMBL/GenBank/DDBJ databases">
        <title>P. haliotis isolates from Z. marina roots.</title>
        <authorList>
            <person name="Cohen M."/>
            <person name="Jospin G."/>
            <person name="Eisen J.A."/>
            <person name="Coil D.A."/>
        </authorList>
    </citation>
    <scope>NUCLEOTIDE SEQUENCE [LARGE SCALE GENOMIC DNA]</scope>
    <source>
        <strain evidence="4 5">UCD-MCMsp1aY</strain>
    </source>
</reference>
<evidence type="ECO:0000256" key="1">
    <source>
        <dbReference type="ARBA" id="ARBA00023122"/>
    </source>
</evidence>
<protein>
    <submittedName>
        <fullName evidence="4">CBS domain-containing protein</fullName>
    </submittedName>
</protein>
<dbReference type="Proteomes" id="UP000439994">
    <property type="component" value="Unassembled WGS sequence"/>
</dbReference>